<reference evidence="9" key="1">
    <citation type="submission" date="2018-06" db="EMBL/GenBank/DDBJ databases">
        <title>Genome assembly of Danube salmon.</title>
        <authorList>
            <person name="Macqueen D.J."/>
            <person name="Gundappa M.K."/>
        </authorList>
    </citation>
    <scope>NUCLEOTIDE SEQUENCE [LARGE SCALE GENOMIC DNA]</scope>
</reference>
<evidence type="ECO:0000256" key="3">
    <source>
        <dbReference type="ARBA" id="ARBA00022490"/>
    </source>
</evidence>
<dbReference type="PANTHER" id="PTHR10856:SF20">
    <property type="entry name" value="CORONIN-7"/>
    <property type="match status" value="1"/>
</dbReference>
<dbReference type="Proteomes" id="UP000314982">
    <property type="component" value="Unassembled WGS sequence"/>
</dbReference>
<comment type="similarity">
    <text evidence="2">Belongs to the WD repeat coronin family.</text>
</comment>
<dbReference type="AlphaFoldDB" id="A0A4W5N0S2"/>
<dbReference type="InterPro" id="IPR015943">
    <property type="entry name" value="WD40/YVTN_repeat-like_dom_sf"/>
</dbReference>
<organism evidence="8 9">
    <name type="scientific">Hucho hucho</name>
    <name type="common">huchen</name>
    <dbReference type="NCBI Taxonomy" id="62062"/>
    <lineage>
        <taxon>Eukaryota</taxon>
        <taxon>Metazoa</taxon>
        <taxon>Chordata</taxon>
        <taxon>Craniata</taxon>
        <taxon>Vertebrata</taxon>
        <taxon>Euteleostomi</taxon>
        <taxon>Actinopterygii</taxon>
        <taxon>Neopterygii</taxon>
        <taxon>Teleostei</taxon>
        <taxon>Protacanthopterygii</taxon>
        <taxon>Salmoniformes</taxon>
        <taxon>Salmonidae</taxon>
        <taxon>Salmoninae</taxon>
        <taxon>Hucho</taxon>
    </lineage>
</organism>
<evidence type="ECO:0000256" key="5">
    <source>
        <dbReference type="ARBA" id="ARBA00022737"/>
    </source>
</evidence>
<keyword evidence="4" id="KW-0853">WD repeat</keyword>
<comment type="subcellular location">
    <subcellularLocation>
        <location evidence="1">Cytoplasm</location>
    </subcellularLocation>
</comment>
<dbReference type="STRING" id="62062.ENSHHUP00000043215"/>
<evidence type="ECO:0000313" key="8">
    <source>
        <dbReference type="Ensembl" id="ENSHHUP00000043215.1"/>
    </source>
</evidence>
<dbReference type="GO" id="GO:0005737">
    <property type="term" value="C:cytoplasm"/>
    <property type="evidence" value="ECO:0007669"/>
    <property type="project" value="UniProtKB-SubCell"/>
</dbReference>
<evidence type="ECO:0000313" key="9">
    <source>
        <dbReference type="Proteomes" id="UP000314982"/>
    </source>
</evidence>
<sequence length="140" mass="15177">MNRFKTSKFKNTTPKIAKKDGWISNVRAGSFTSQGNHIKSSTRLVAFNTDQAGGGMLGLTSVEPGSDGKWTVTVIPCHADLITDLDFSPFDDNLLATCSADETVRPSCLSVLIPLRPCPHSSKALSSFFPSFLLTFHLTI</sequence>
<feature type="domain" description="DUF1899" evidence="7">
    <location>
        <begin position="3"/>
        <end position="65"/>
    </location>
</feature>
<dbReference type="Ensembl" id="ENSHHUT00000044838.1">
    <property type="protein sequence ID" value="ENSHHUP00000043215.1"/>
    <property type="gene ID" value="ENSHHUG00000026546.1"/>
</dbReference>
<evidence type="ECO:0000256" key="2">
    <source>
        <dbReference type="ARBA" id="ARBA00009482"/>
    </source>
</evidence>
<dbReference type="InterPro" id="IPR015048">
    <property type="entry name" value="DUF1899"/>
</dbReference>
<dbReference type="SMART" id="SM01166">
    <property type="entry name" value="DUF1899"/>
    <property type="match status" value="1"/>
</dbReference>
<protein>
    <recommendedName>
        <fullName evidence="7">DUF1899 domain-containing protein</fullName>
    </recommendedName>
</protein>
<dbReference type="Pfam" id="PF08953">
    <property type="entry name" value="DUF1899"/>
    <property type="match status" value="1"/>
</dbReference>
<dbReference type="InterPro" id="IPR015505">
    <property type="entry name" value="Coronin"/>
</dbReference>
<keyword evidence="6" id="KW-0009">Actin-binding</keyword>
<dbReference type="PANTHER" id="PTHR10856">
    <property type="entry name" value="CORONIN"/>
    <property type="match status" value="1"/>
</dbReference>
<dbReference type="GO" id="GO:0003779">
    <property type="term" value="F:actin binding"/>
    <property type="evidence" value="ECO:0007669"/>
    <property type="project" value="UniProtKB-KW"/>
</dbReference>
<keyword evidence="5" id="KW-0677">Repeat</keyword>
<dbReference type="SUPFAM" id="SSF50978">
    <property type="entry name" value="WD40 repeat-like"/>
    <property type="match status" value="1"/>
</dbReference>
<dbReference type="GeneTree" id="ENSGT00940000159328"/>
<name>A0A4W5N0S2_9TELE</name>
<reference evidence="8" key="2">
    <citation type="submission" date="2025-08" db="UniProtKB">
        <authorList>
            <consortium name="Ensembl"/>
        </authorList>
    </citation>
    <scope>IDENTIFICATION</scope>
</reference>
<evidence type="ECO:0000259" key="7">
    <source>
        <dbReference type="SMART" id="SM01166"/>
    </source>
</evidence>
<evidence type="ECO:0000256" key="4">
    <source>
        <dbReference type="ARBA" id="ARBA00022574"/>
    </source>
</evidence>
<accession>A0A4W5N0S2</accession>
<keyword evidence="9" id="KW-1185">Reference proteome</keyword>
<dbReference type="Gene3D" id="2.130.10.10">
    <property type="entry name" value="YVTN repeat-like/Quinoprotein amine dehydrogenase"/>
    <property type="match status" value="1"/>
</dbReference>
<proteinExistence type="inferred from homology"/>
<reference evidence="8" key="3">
    <citation type="submission" date="2025-09" db="UniProtKB">
        <authorList>
            <consortium name="Ensembl"/>
        </authorList>
    </citation>
    <scope>IDENTIFICATION</scope>
</reference>
<keyword evidence="3" id="KW-0963">Cytoplasm</keyword>
<dbReference type="InterPro" id="IPR036322">
    <property type="entry name" value="WD40_repeat_dom_sf"/>
</dbReference>
<evidence type="ECO:0000256" key="1">
    <source>
        <dbReference type="ARBA" id="ARBA00004496"/>
    </source>
</evidence>
<evidence type="ECO:0000256" key="6">
    <source>
        <dbReference type="ARBA" id="ARBA00023203"/>
    </source>
</evidence>